<sequence length="200" mass="22401">MTTTSMGVFQIFFKAGRELQGSGLEGPIPSSIYGLKNLKQLKISDINGTNQAFPEIQNLTALTRIILRNCSISGEIPPYIWGIINLRNLDLSFNNLTGELSNVPIAGSMKFIFLSGNSLSGNIPESILRKGTNVCVSYFMDIQYFCIRKIFPFQSTCVRARYHIKYFKVIMRGDAQSSIYSDPPISFQTLIVVLKKKINL</sequence>
<dbReference type="SUPFAM" id="SSF52058">
    <property type="entry name" value="L domain-like"/>
    <property type="match status" value="1"/>
</dbReference>
<dbReference type="InterPro" id="IPR032675">
    <property type="entry name" value="LRR_dom_sf"/>
</dbReference>
<evidence type="ECO:0008006" key="6">
    <source>
        <dbReference type="Google" id="ProtNLM"/>
    </source>
</evidence>
<keyword evidence="5" id="KW-1185">Reference proteome</keyword>
<accession>A0AAE0A9Y3</accession>
<evidence type="ECO:0000256" key="1">
    <source>
        <dbReference type="ARBA" id="ARBA00022614"/>
    </source>
</evidence>
<dbReference type="Pfam" id="PF00560">
    <property type="entry name" value="LRR_1"/>
    <property type="match status" value="3"/>
</dbReference>
<keyword evidence="1" id="KW-0433">Leucine-rich repeat</keyword>
<keyword evidence="2" id="KW-0677">Repeat</keyword>
<gene>
    <name evidence="4" type="ORF">Dsin_020782</name>
</gene>
<dbReference type="GO" id="GO:0033612">
    <property type="term" value="F:receptor serine/threonine kinase binding"/>
    <property type="evidence" value="ECO:0007669"/>
    <property type="project" value="TreeGrafter"/>
</dbReference>
<proteinExistence type="predicted"/>
<protein>
    <recommendedName>
        <fullName evidence="6">Non-specific serine/threonine protein kinase</fullName>
    </recommendedName>
</protein>
<dbReference type="InterPro" id="IPR050647">
    <property type="entry name" value="Plant_LRR-RLKs"/>
</dbReference>
<keyword evidence="3" id="KW-0325">Glycoprotein</keyword>
<evidence type="ECO:0000256" key="2">
    <source>
        <dbReference type="ARBA" id="ARBA00022737"/>
    </source>
</evidence>
<evidence type="ECO:0000313" key="5">
    <source>
        <dbReference type="Proteomes" id="UP001281410"/>
    </source>
</evidence>
<evidence type="ECO:0000256" key="3">
    <source>
        <dbReference type="ARBA" id="ARBA00023180"/>
    </source>
</evidence>
<dbReference type="Proteomes" id="UP001281410">
    <property type="component" value="Unassembled WGS sequence"/>
</dbReference>
<dbReference type="Gene3D" id="3.80.10.10">
    <property type="entry name" value="Ribonuclease Inhibitor"/>
    <property type="match status" value="1"/>
</dbReference>
<reference evidence="4" key="1">
    <citation type="journal article" date="2023" name="Plant J.">
        <title>Genome sequences and population genomics provide insights into the demographic history, inbreeding, and mutation load of two 'living fossil' tree species of Dipteronia.</title>
        <authorList>
            <person name="Feng Y."/>
            <person name="Comes H.P."/>
            <person name="Chen J."/>
            <person name="Zhu S."/>
            <person name="Lu R."/>
            <person name="Zhang X."/>
            <person name="Li P."/>
            <person name="Qiu J."/>
            <person name="Olsen K.M."/>
            <person name="Qiu Y."/>
        </authorList>
    </citation>
    <scope>NUCLEOTIDE SEQUENCE</scope>
    <source>
        <strain evidence="4">NBL</strain>
    </source>
</reference>
<evidence type="ECO:0000313" key="4">
    <source>
        <dbReference type="EMBL" id="KAK3206736.1"/>
    </source>
</evidence>
<dbReference type="PANTHER" id="PTHR48056:SF78">
    <property type="entry name" value="PROTEIN KINASE DOMAIN-CONTAINING PROTEIN"/>
    <property type="match status" value="1"/>
</dbReference>
<name>A0AAE0A9Y3_9ROSI</name>
<dbReference type="InterPro" id="IPR001611">
    <property type="entry name" value="Leu-rich_rpt"/>
</dbReference>
<comment type="caution">
    <text evidence="4">The sequence shown here is derived from an EMBL/GenBank/DDBJ whole genome shotgun (WGS) entry which is preliminary data.</text>
</comment>
<dbReference type="PANTHER" id="PTHR48056">
    <property type="entry name" value="LRR RECEPTOR-LIKE SERINE/THREONINE-PROTEIN KINASE-RELATED"/>
    <property type="match status" value="1"/>
</dbReference>
<organism evidence="4 5">
    <name type="scientific">Dipteronia sinensis</name>
    <dbReference type="NCBI Taxonomy" id="43782"/>
    <lineage>
        <taxon>Eukaryota</taxon>
        <taxon>Viridiplantae</taxon>
        <taxon>Streptophyta</taxon>
        <taxon>Embryophyta</taxon>
        <taxon>Tracheophyta</taxon>
        <taxon>Spermatophyta</taxon>
        <taxon>Magnoliopsida</taxon>
        <taxon>eudicotyledons</taxon>
        <taxon>Gunneridae</taxon>
        <taxon>Pentapetalae</taxon>
        <taxon>rosids</taxon>
        <taxon>malvids</taxon>
        <taxon>Sapindales</taxon>
        <taxon>Sapindaceae</taxon>
        <taxon>Hippocastanoideae</taxon>
        <taxon>Acereae</taxon>
        <taxon>Dipteronia</taxon>
    </lineage>
</organism>
<dbReference type="EMBL" id="JANJYJ010000006">
    <property type="protein sequence ID" value="KAK3206736.1"/>
    <property type="molecule type" value="Genomic_DNA"/>
</dbReference>
<dbReference type="AlphaFoldDB" id="A0AAE0A9Y3"/>